<dbReference type="InterPro" id="IPR037175">
    <property type="entry name" value="KFase_sf"/>
</dbReference>
<keyword evidence="2" id="KW-1185">Reference proteome</keyword>
<dbReference type="Pfam" id="PF04199">
    <property type="entry name" value="Cyclase"/>
    <property type="match status" value="1"/>
</dbReference>
<dbReference type="AlphaFoldDB" id="A0A916DSP0"/>
<reference evidence="1" key="1">
    <citation type="submission" date="2022-09" db="EMBL/GenBank/DDBJ databases">
        <title>Aureispira anguillicida sp. nov., isolated from Leptocephalus of Japanese eel Anguilla japonica.</title>
        <authorList>
            <person name="Yuasa K."/>
            <person name="Mekata T."/>
            <person name="Ikunari K."/>
        </authorList>
    </citation>
    <scope>NUCLEOTIDE SEQUENCE</scope>
    <source>
        <strain evidence="1">EL160426</strain>
    </source>
</reference>
<dbReference type="GO" id="GO:0004061">
    <property type="term" value="F:arylformamidase activity"/>
    <property type="evidence" value="ECO:0007669"/>
    <property type="project" value="InterPro"/>
</dbReference>
<dbReference type="InterPro" id="IPR007325">
    <property type="entry name" value="KFase/CYL"/>
</dbReference>
<gene>
    <name evidence="1" type="ORF">AsAng_0016410</name>
</gene>
<dbReference type="SUPFAM" id="SSF102198">
    <property type="entry name" value="Putative cyclase"/>
    <property type="match status" value="1"/>
</dbReference>
<dbReference type="EMBL" id="AP026867">
    <property type="protein sequence ID" value="BDS10931.1"/>
    <property type="molecule type" value="Genomic_DNA"/>
</dbReference>
<organism evidence="1 2">
    <name type="scientific">Aureispira anguillae</name>
    <dbReference type="NCBI Taxonomy" id="2864201"/>
    <lineage>
        <taxon>Bacteria</taxon>
        <taxon>Pseudomonadati</taxon>
        <taxon>Bacteroidota</taxon>
        <taxon>Saprospiria</taxon>
        <taxon>Saprospirales</taxon>
        <taxon>Saprospiraceae</taxon>
        <taxon>Aureispira</taxon>
    </lineage>
</organism>
<protein>
    <submittedName>
        <fullName evidence="1">Cyclase family protein</fullName>
    </submittedName>
</protein>
<evidence type="ECO:0000313" key="2">
    <source>
        <dbReference type="Proteomes" id="UP001060919"/>
    </source>
</evidence>
<dbReference type="Proteomes" id="UP001060919">
    <property type="component" value="Chromosome"/>
</dbReference>
<proteinExistence type="predicted"/>
<dbReference type="PANTHER" id="PTHR31118:SF12">
    <property type="entry name" value="CYCLASE-LIKE PROTEIN 2"/>
    <property type="match status" value="1"/>
</dbReference>
<dbReference type="PANTHER" id="PTHR31118">
    <property type="entry name" value="CYCLASE-LIKE PROTEIN 2"/>
    <property type="match status" value="1"/>
</dbReference>
<dbReference type="Gene3D" id="3.50.30.50">
    <property type="entry name" value="Putative cyclase"/>
    <property type="match status" value="1"/>
</dbReference>
<name>A0A916DSP0_9BACT</name>
<accession>A0A916DSP0</accession>
<dbReference type="GO" id="GO:0019441">
    <property type="term" value="P:L-tryptophan catabolic process to kynurenine"/>
    <property type="evidence" value="ECO:0007669"/>
    <property type="project" value="InterPro"/>
</dbReference>
<sequence>MAVIIDLSKTIEYKKEDPWFMRIKIKHIPHSKSLRLIRLIFKLPKKLMPSRFQGWADDKIKNMGVHSSTHIDAPWHYSPIVEGKKAKTIDEIPLKWLYGDGILIDMSHKKDLEVITAEDIKNNLAKNNITLSPGNIVLIRTGRDLLTGHDVLKRGTGMSKEATLWLIQQGIKVMGIDQWGWDLPLKYLAEEAIRNNNKELFWEGHLVGLDHEYLHMEQLTNLCHLPLSGFKVAAFPLKIKGGSAAPARVVAILE</sequence>
<dbReference type="RefSeq" id="WP_264792164.1">
    <property type="nucleotide sequence ID" value="NZ_AP026867.1"/>
</dbReference>
<dbReference type="KEGG" id="aup:AsAng_0016410"/>
<evidence type="ECO:0000313" key="1">
    <source>
        <dbReference type="EMBL" id="BDS10931.1"/>
    </source>
</evidence>